<sequence length="69" mass="7802">MSAILKTDASLLTEPARQRRIEVLSTLLAICRSLERMQTSPGSRSACREVYAQLAALRERERSGRPFRP</sequence>
<evidence type="ECO:0000313" key="1">
    <source>
        <dbReference type="EMBL" id="ACB74916.1"/>
    </source>
</evidence>
<gene>
    <name evidence="1" type="ordered locus">Oter_1632</name>
</gene>
<name>B1ZUN2_OPITP</name>
<dbReference type="EMBL" id="CP001032">
    <property type="protein sequence ID" value="ACB74916.1"/>
    <property type="molecule type" value="Genomic_DNA"/>
</dbReference>
<dbReference type="AlphaFoldDB" id="B1ZUN2"/>
<dbReference type="STRING" id="452637.Oter_1632"/>
<dbReference type="RefSeq" id="WP_012374453.1">
    <property type="nucleotide sequence ID" value="NC_010571.1"/>
</dbReference>
<accession>B1ZUN2</accession>
<organism evidence="1 2">
    <name type="scientific">Opitutus terrae (strain DSM 11246 / JCM 15787 / PB90-1)</name>
    <dbReference type="NCBI Taxonomy" id="452637"/>
    <lineage>
        <taxon>Bacteria</taxon>
        <taxon>Pseudomonadati</taxon>
        <taxon>Verrucomicrobiota</taxon>
        <taxon>Opitutia</taxon>
        <taxon>Opitutales</taxon>
        <taxon>Opitutaceae</taxon>
        <taxon>Opitutus</taxon>
    </lineage>
</organism>
<dbReference type="HOGENOM" id="CLU_2771849_0_0_0"/>
<proteinExistence type="predicted"/>
<keyword evidence="2" id="KW-1185">Reference proteome</keyword>
<dbReference type="KEGG" id="ote:Oter_1632"/>
<reference evidence="1 2" key="1">
    <citation type="journal article" date="2011" name="J. Bacteriol.">
        <title>Genome sequence of the verrucomicrobium Opitutus terrae PB90-1, an abundant inhabitant of rice paddy soil ecosystems.</title>
        <authorList>
            <person name="van Passel M.W."/>
            <person name="Kant R."/>
            <person name="Palva A."/>
            <person name="Copeland A."/>
            <person name="Lucas S."/>
            <person name="Lapidus A."/>
            <person name="Glavina del Rio T."/>
            <person name="Pitluck S."/>
            <person name="Goltsman E."/>
            <person name="Clum A."/>
            <person name="Sun H."/>
            <person name="Schmutz J."/>
            <person name="Larimer F.W."/>
            <person name="Land M.L."/>
            <person name="Hauser L."/>
            <person name="Kyrpides N."/>
            <person name="Mikhailova N."/>
            <person name="Richardson P.P."/>
            <person name="Janssen P.H."/>
            <person name="de Vos W.M."/>
            <person name="Smidt H."/>
        </authorList>
    </citation>
    <scope>NUCLEOTIDE SEQUENCE [LARGE SCALE GENOMIC DNA]</scope>
    <source>
        <strain evidence="2">DSM 11246 / JCM 15787 / PB90-1</strain>
    </source>
</reference>
<protein>
    <submittedName>
        <fullName evidence="1">Uncharacterized protein</fullName>
    </submittedName>
</protein>
<evidence type="ECO:0000313" key="2">
    <source>
        <dbReference type="Proteomes" id="UP000007013"/>
    </source>
</evidence>
<dbReference type="Proteomes" id="UP000007013">
    <property type="component" value="Chromosome"/>
</dbReference>